<evidence type="ECO:0000256" key="1">
    <source>
        <dbReference type="SAM" id="MobiDB-lite"/>
    </source>
</evidence>
<dbReference type="InterPro" id="IPR012338">
    <property type="entry name" value="Beta-lactam/transpept-like"/>
</dbReference>
<proteinExistence type="predicted"/>
<dbReference type="InterPro" id="IPR050491">
    <property type="entry name" value="AmpC-like"/>
</dbReference>
<reference evidence="3 4" key="1">
    <citation type="submission" date="2020-06" db="EMBL/GenBank/DDBJ databases">
        <title>Nonomuraea sp. SMC257, a novel actinomycete isolated from soil.</title>
        <authorList>
            <person name="Chanama M."/>
        </authorList>
    </citation>
    <scope>NUCLEOTIDE SEQUENCE [LARGE SCALE GENOMIC DNA]</scope>
    <source>
        <strain evidence="3 4">SMC257</strain>
    </source>
</reference>
<comment type="caution">
    <text evidence="3">The sequence shown here is derived from an EMBL/GenBank/DDBJ whole genome shotgun (WGS) entry which is preliminary data.</text>
</comment>
<dbReference type="PANTHER" id="PTHR46825:SF9">
    <property type="entry name" value="BETA-LACTAMASE-RELATED DOMAIN-CONTAINING PROTEIN"/>
    <property type="match status" value="1"/>
</dbReference>
<evidence type="ECO:0000313" key="3">
    <source>
        <dbReference type="EMBL" id="NUW37845.1"/>
    </source>
</evidence>
<gene>
    <name evidence="3" type="ORF">HTZ77_41575</name>
</gene>
<feature type="compositionally biased region" description="Basic and acidic residues" evidence="1">
    <location>
        <begin position="330"/>
        <end position="347"/>
    </location>
</feature>
<dbReference type="Pfam" id="PF00144">
    <property type="entry name" value="Beta-lactamase"/>
    <property type="match status" value="1"/>
</dbReference>
<dbReference type="Gene3D" id="3.40.710.10">
    <property type="entry name" value="DD-peptidase/beta-lactamase superfamily"/>
    <property type="match status" value="1"/>
</dbReference>
<dbReference type="InterPro" id="IPR001466">
    <property type="entry name" value="Beta-lactam-related"/>
</dbReference>
<organism evidence="3 4">
    <name type="scientific">Nonomuraea montanisoli</name>
    <dbReference type="NCBI Taxonomy" id="2741721"/>
    <lineage>
        <taxon>Bacteria</taxon>
        <taxon>Bacillati</taxon>
        <taxon>Actinomycetota</taxon>
        <taxon>Actinomycetes</taxon>
        <taxon>Streptosporangiales</taxon>
        <taxon>Streptosporangiaceae</taxon>
        <taxon>Nonomuraea</taxon>
    </lineage>
</organism>
<dbReference type="Proteomes" id="UP000586042">
    <property type="component" value="Unassembled WGS sequence"/>
</dbReference>
<name>A0A7Y6IGI3_9ACTN</name>
<dbReference type="AlphaFoldDB" id="A0A7Y6IGI3"/>
<dbReference type="EMBL" id="JABWGN010000023">
    <property type="protein sequence ID" value="NUW37845.1"/>
    <property type="molecule type" value="Genomic_DNA"/>
</dbReference>
<accession>A0A7Y6IGI3</accession>
<feature type="region of interest" description="Disordered" evidence="1">
    <location>
        <begin position="322"/>
        <end position="347"/>
    </location>
</feature>
<dbReference type="PANTHER" id="PTHR46825">
    <property type="entry name" value="D-ALANYL-D-ALANINE-CARBOXYPEPTIDASE/ENDOPEPTIDASE AMPH"/>
    <property type="match status" value="1"/>
</dbReference>
<sequence length="347" mass="37163">MSPLHRRMTALVSEAGYRSDEPLVAGIRRRGAPPVHLAQGLTSTGEPMTAATLVYAASLSKQMTAACAALLVRRGVLDMESPLSHRLPELPAWAGAVRLRHLVHHTAALPADSAVDALLARDADRTTPGVIQALTRFPALAGRPGTEYVYSNAGYLCLAAAVERAADMPLPGFAQRHLFAPLAMADTRYWPGPEPMPPGAAPLARPRPAPLSLGDGGVWTTLGDLLRWGQALNADELGVSALMQTPGRLDDGTPIDYAWGIGVRSHAGHRVYRHGGGWTGLRALHARVPDLDLSVAVIATDDHTERRVPLLDGLLDVARDAASHSGGLRRRTDEPHVRKQGERPWKP</sequence>
<dbReference type="SUPFAM" id="SSF56601">
    <property type="entry name" value="beta-lactamase/transpeptidase-like"/>
    <property type="match status" value="1"/>
</dbReference>
<feature type="domain" description="Beta-lactamase-related" evidence="2">
    <location>
        <begin position="26"/>
        <end position="309"/>
    </location>
</feature>
<evidence type="ECO:0000259" key="2">
    <source>
        <dbReference type="Pfam" id="PF00144"/>
    </source>
</evidence>
<evidence type="ECO:0000313" key="4">
    <source>
        <dbReference type="Proteomes" id="UP000586042"/>
    </source>
</evidence>
<protein>
    <submittedName>
        <fullName evidence="3">Beta-lactamase family protein</fullName>
    </submittedName>
</protein>
<keyword evidence="4" id="KW-1185">Reference proteome</keyword>